<dbReference type="Proteomes" id="UP000265366">
    <property type="component" value="Unassembled WGS sequence"/>
</dbReference>
<dbReference type="InterPro" id="IPR005119">
    <property type="entry name" value="LysR_subst-bd"/>
</dbReference>
<dbReference type="SUPFAM" id="SSF53850">
    <property type="entry name" value="Periplasmic binding protein-like II"/>
    <property type="match status" value="1"/>
</dbReference>
<dbReference type="PRINTS" id="PR00039">
    <property type="entry name" value="HTHLYSR"/>
</dbReference>
<evidence type="ECO:0000256" key="4">
    <source>
        <dbReference type="ARBA" id="ARBA00023163"/>
    </source>
</evidence>
<dbReference type="Gene3D" id="1.10.10.10">
    <property type="entry name" value="Winged helix-like DNA-binding domain superfamily/Winged helix DNA-binding domain"/>
    <property type="match status" value="1"/>
</dbReference>
<evidence type="ECO:0000256" key="1">
    <source>
        <dbReference type="ARBA" id="ARBA00009437"/>
    </source>
</evidence>
<dbReference type="InterPro" id="IPR036388">
    <property type="entry name" value="WH-like_DNA-bd_sf"/>
</dbReference>
<keyword evidence="4" id="KW-0804">Transcription</keyword>
<gene>
    <name evidence="6" type="ORF">D2V17_05955</name>
</gene>
<evidence type="ECO:0000313" key="7">
    <source>
        <dbReference type="Proteomes" id="UP000265366"/>
    </source>
</evidence>
<dbReference type="Pfam" id="PF03466">
    <property type="entry name" value="LysR_substrate"/>
    <property type="match status" value="1"/>
</dbReference>
<dbReference type="AlphaFoldDB" id="A0A3A1P7Q4"/>
<dbReference type="PANTHER" id="PTHR30346:SF0">
    <property type="entry name" value="HCA OPERON TRANSCRIPTIONAL ACTIVATOR HCAR"/>
    <property type="match status" value="1"/>
</dbReference>
<dbReference type="GO" id="GO:0003700">
    <property type="term" value="F:DNA-binding transcription factor activity"/>
    <property type="evidence" value="ECO:0007669"/>
    <property type="project" value="InterPro"/>
</dbReference>
<sequence>MPVMPFTLRQLEVFSQLAATGSFRATADGLGISQASVSSQIKTLEEQLGRRLLDRKPGQRPILTADGQAFYDDLGDFERAAHKLAGHRRRASPEAAPVRYRLLVGQGNFDNYVRPQLDRFLTQNPMIDLSFNTQPPSHDMVGTTSTGHYDFAMINRPVDLPPEPLHEKLARVQGGIYAHRRLVEGEALPLDPARVSALPFVLPPAGSKQQREKLITLADHGVRPAKVVCHTEYYDVMAAMLERGVAVASLTDAILPPSMRENVILILPLVDWDLEFYRKPSLTSLSADLVEDFLKSCMLENPDYPALQVYSRAASKQSL</sequence>
<evidence type="ECO:0000259" key="5">
    <source>
        <dbReference type="PROSITE" id="PS50931"/>
    </source>
</evidence>
<dbReference type="InterPro" id="IPR036390">
    <property type="entry name" value="WH_DNA-bd_sf"/>
</dbReference>
<dbReference type="Pfam" id="PF00126">
    <property type="entry name" value="HTH_1"/>
    <property type="match status" value="1"/>
</dbReference>
<dbReference type="SUPFAM" id="SSF46785">
    <property type="entry name" value="Winged helix' DNA-binding domain"/>
    <property type="match status" value="1"/>
</dbReference>
<organism evidence="6 7">
    <name type="scientific">Aurantiacibacter xanthus</name>
    <dbReference type="NCBI Taxonomy" id="1784712"/>
    <lineage>
        <taxon>Bacteria</taxon>
        <taxon>Pseudomonadati</taxon>
        <taxon>Pseudomonadota</taxon>
        <taxon>Alphaproteobacteria</taxon>
        <taxon>Sphingomonadales</taxon>
        <taxon>Erythrobacteraceae</taxon>
        <taxon>Aurantiacibacter</taxon>
    </lineage>
</organism>
<keyword evidence="3" id="KW-0238">DNA-binding</keyword>
<protein>
    <submittedName>
        <fullName evidence="6">LysR family transcriptional regulator</fullName>
    </submittedName>
</protein>
<comment type="caution">
    <text evidence="6">The sequence shown here is derived from an EMBL/GenBank/DDBJ whole genome shotgun (WGS) entry which is preliminary data.</text>
</comment>
<proteinExistence type="inferred from homology"/>
<dbReference type="InterPro" id="IPR000847">
    <property type="entry name" value="LysR_HTH_N"/>
</dbReference>
<keyword evidence="2" id="KW-0805">Transcription regulation</keyword>
<evidence type="ECO:0000313" key="6">
    <source>
        <dbReference type="EMBL" id="RIV89612.1"/>
    </source>
</evidence>
<dbReference type="GO" id="GO:0032993">
    <property type="term" value="C:protein-DNA complex"/>
    <property type="evidence" value="ECO:0007669"/>
    <property type="project" value="TreeGrafter"/>
</dbReference>
<accession>A0A3A1P7Q4</accession>
<reference evidence="6 7" key="1">
    <citation type="submission" date="2018-08" db="EMBL/GenBank/DDBJ databases">
        <title>Erythrobacter zhengii sp.nov., a bacterium isolated from deep-sea sediment.</title>
        <authorList>
            <person name="Fang C."/>
            <person name="Wu Y.-H."/>
            <person name="Sun C."/>
            <person name="Wang H."/>
            <person name="Cheng H."/>
            <person name="Meng F.-X."/>
            <person name="Wang C.-S."/>
            <person name="Xu X.-W."/>
        </authorList>
    </citation>
    <scope>NUCLEOTIDE SEQUENCE [LARGE SCALE GENOMIC DNA]</scope>
    <source>
        <strain evidence="6 7">CCTCC AB 2015396</strain>
    </source>
</reference>
<evidence type="ECO:0000256" key="2">
    <source>
        <dbReference type="ARBA" id="ARBA00023015"/>
    </source>
</evidence>
<dbReference type="EMBL" id="QXFM01000059">
    <property type="protein sequence ID" value="RIV89612.1"/>
    <property type="molecule type" value="Genomic_DNA"/>
</dbReference>
<dbReference type="Gene3D" id="3.40.190.10">
    <property type="entry name" value="Periplasmic binding protein-like II"/>
    <property type="match status" value="2"/>
</dbReference>
<dbReference type="PANTHER" id="PTHR30346">
    <property type="entry name" value="TRANSCRIPTIONAL DUAL REGULATOR HCAR-RELATED"/>
    <property type="match status" value="1"/>
</dbReference>
<feature type="domain" description="HTH lysR-type" evidence="5">
    <location>
        <begin position="6"/>
        <end position="64"/>
    </location>
</feature>
<dbReference type="GO" id="GO:0003677">
    <property type="term" value="F:DNA binding"/>
    <property type="evidence" value="ECO:0007669"/>
    <property type="project" value="UniProtKB-KW"/>
</dbReference>
<comment type="similarity">
    <text evidence="1">Belongs to the LysR transcriptional regulatory family.</text>
</comment>
<dbReference type="PROSITE" id="PS50931">
    <property type="entry name" value="HTH_LYSR"/>
    <property type="match status" value="1"/>
</dbReference>
<dbReference type="RefSeq" id="WP_119592185.1">
    <property type="nucleotide sequence ID" value="NZ_QXFM01000059.1"/>
</dbReference>
<dbReference type="CDD" id="cd05466">
    <property type="entry name" value="PBP2_LTTR_substrate"/>
    <property type="match status" value="1"/>
</dbReference>
<dbReference type="OrthoDB" id="7216893at2"/>
<keyword evidence="7" id="KW-1185">Reference proteome</keyword>
<name>A0A3A1P7Q4_9SPHN</name>
<evidence type="ECO:0000256" key="3">
    <source>
        <dbReference type="ARBA" id="ARBA00023125"/>
    </source>
</evidence>